<dbReference type="Proteomes" id="UP000191153">
    <property type="component" value="Unassembled WGS sequence"/>
</dbReference>
<sequence length="75" mass="9010">MNLKKCESFLKKIGEEIKDFFDEIEDDIRGKTKKCDICHEEIPDDLREQFEETECKNRVKCIHCNKYLVKVKVEN</sequence>
<name>A0A1T4LGK4_9FUSO</name>
<gene>
    <name evidence="1" type="ORF">SAMN02745174_00842</name>
</gene>
<protein>
    <submittedName>
        <fullName evidence="1">Uncharacterized protein</fullName>
    </submittedName>
</protein>
<dbReference type="RefSeq" id="WP_078693375.1">
    <property type="nucleotide sequence ID" value="NZ_FUWX01000006.1"/>
</dbReference>
<organism evidence="1 2">
    <name type="scientific">Cetobacterium ceti</name>
    <dbReference type="NCBI Taxonomy" id="180163"/>
    <lineage>
        <taxon>Bacteria</taxon>
        <taxon>Fusobacteriati</taxon>
        <taxon>Fusobacteriota</taxon>
        <taxon>Fusobacteriia</taxon>
        <taxon>Fusobacteriales</taxon>
        <taxon>Fusobacteriaceae</taxon>
        <taxon>Cetobacterium</taxon>
    </lineage>
</organism>
<dbReference type="EMBL" id="FUWX01000006">
    <property type="protein sequence ID" value="SJZ53855.1"/>
    <property type="molecule type" value="Genomic_DNA"/>
</dbReference>
<dbReference type="STRING" id="180163.SAMN02745174_00842"/>
<reference evidence="1 2" key="1">
    <citation type="submission" date="2017-02" db="EMBL/GenBank/DDBJ databases">
        <authorList>
            <person name="Peterson S.W."/>
        </authorList>
    </citation>
    <scope>NUCLEOTIDE SEQUENCE [LARGE SCALE GENOMIC DNA]</scope>
    <source>
        <strain evidence="1 2">ATCC 700028</strain>
    </source>
</reference>
<dbReference type="AlphaFoldDB" id="A0A1T4LGK4"/>
<accession>A0A1T4LGK4</accession>
<evidence type="ECO:0000313" key="2">
    <source>
        <dbReference type="Proteomes" id="UP000191153"/>
    </source>
</evidence>
<evidence type="ECO:0000313" key="1">
    <source>
        <dbReference type="EMBL" id="SJZ53855.1"/>
    </source>
</evidence>
<keyword evidence="2" id="KW-1185">Reference proteome</keyword>
<proteinExistence type="predicted"/>